<feature type="compositionally biased region" description="Basic and acidic residues" evidence="1">
    <location>
        <begin position="590"/>
        <end position="605"/>
    </location>
</feature>
<dbReference type="RefSeq" id="XP_047737805.1">
    <property type="nucleotide sequence ID" value="XM_047881849.1"/>
</dbReference>
<keyword evidence="2" id="KW-0812">Transmembrane</keyword>
<feature type="compositionally biased region" description="Basic and acidic residues" evidence="1">
    <location>
        <begin position="891"/>
        <end position="905"/>
    </location>
</feature>
<protein>
    <submittedName>
        <fullName evidence="5">Uncharacterized protein LOC108673666</fullName>
    </submittedName>
</protein>
<feature type="transmembrane region" description="Helical" evidence="2">
    <location>
        <begin position="994"/>
        <end position="1015"/>
    </location>
</feature>
<evidence type="ECO:0000256" key="3">
    <source>
        <dbReference type="SAM" id="SignalP"/>
    </source>
</evidence>
<gene>
    <name evidence="5" type="primary">LOC108673666</name>
</gene>
<organism evidence="4 5">
    <name type="scientific">Hyalella azteca</name>
    <name type="common">Amphipod</name>
    <dbReference type="NCBI Taxonomy" id="294128"/>
    <lineage>
        <taxon>Eukaryota</taxon>
        <taxon>Metazoa</taxon>
        <taxon>Ecdysozoa</taxon>
        <taxon>Arthropoda</taxon>
        <taxon>Crustacea</taxon>
        <taxon>Multicrustacea</taxon>
        <taxon>Malacostraca</taxon>
        <taxon>Eumalacostraca</taxon>
        <taxon>Peracarida</taxon>
        <taxon>Amphipoda</taxon>
        <taxon>Senticaudata</taxon>
        <taxon>Talitrida</taxon>
        <taxon>Talitroidea</taxon>
        <taxon>Hyalellidae</taxon>
        <taxon>Hyalella</taxon>
    </lineage>
</organism>
<accession>A0A979FNN9</accession>
<feature type="signal peptide" evidence="3">
    <location>
        <begin position="1"/>
        <end position="34"/>
    </location>
</feature>
<dbReference type="InterPro" id="IPR042235">
    <property type="entry name" value="ZP-C_dom"/>
</dbReference>
<dbReference type="OrthoDB" id="10068552at2759"/>
<dbReference type="PANTHER" id="PTHR46560:SF6">
    <property type="entry name" value="ZYE"/>
    <property type="match status" value="1"/>
</dbReference>
<dbReference type="Proteomes" id="UP000694843">
    <property type="component" value="Unplaced"/>
</dbReference>
<name>A0A979FNN9_HYAAZ</name>
<feature type="region of interest" description="Disordered" evidence="1">
    <location>
        <begin position="414"/>
        <end position="489"/>
    </location>
</feature>
<dbReference type="GeneID" id="108673666"/>
<dbReference type="PANTHER" id="PTHR46560">
    <property type="entry name" value="CYPHER, ISOFORM B"/>
    <property type="match status" value="1"/>
</dbReference>
<feature type="region of interest" description="Disordered" evidence="1">
    <location>
        <begin position="569"/>
        <end position="614"/>
    </location>
</feature>
<keyword evidence="2" id="KW-1133">Transmembrane helix</keyword>
<dbReference type="Gene3D" id="2.60.40.4100">
    <property type="entry name" value="Zona pellucida, ZP-C domain"/>
    <property type="match status" value="1"/>
</dbReference>
<feature type="compositionally biased region" description="Polar residues" evidence="1">
    <location>
        <begin position="430"/>
        <end position="439"/>
    </location>
</feature>
<feature type="chain" id="PRO_5038090939" evidence="3">
    <location>
        <begin position="35"/>
        <end position="1043"/>
    </location>
</feature>
<proteinExistence type="predicted"/>
<feature type="compositionally biased region" description="Polar residues" evidence="1">
    <location>
        <begin position="89"/>
        <end position="99"/>
    </location>
</feature>
<evidence type="ECO:0000313" key="4">
    <source>
        <dbReference type="Proteomes" id="UP000694843"/>
    </source>
</evidence>
<keyword evidence="4" id="KW-1185">Reference proteome</keyword>
<sequence length="1043" mass="115681">MLTPRTVTPLFPTTPWLKFILTLWALLVIPMVVSNPERDPYSFRKILLEKKNNPSKFLPEPLSLSSDVHQILTEPSTQKVIQELPPNPSRNWASASTSRGRGKSKENSTKPSTNHIMGTSTMPDLPESVSTTTNYDKLFISASPSTNTRNTERGRPSTTDGSNDKLGTSQRKSRTSSAASIKTFSDLINEAQLVRTTKINRSSNATSLLAVEKDKSGASKKVVEITPTSTTQVMPVFTKFQSTVTTLGKTNLFIPSNTKQVAPYSTDVKSIPSYDGQFTSYMSNDREKPGSQRKIASSHVKSTTAFIKASLSSAHAPQGTRTTTISSKPQGTSTPDVSSSRRNVMSPSKTISLPPMTVQLFADNLLEPNVVTYGHPDYDKFSAKKTKSRFSDSMPSGSAPLPVVVRPRLPTDEPYLLPDEARRQPKISARRSTLTTVSPAKQRPVRHNAQNPYSYRELFADDESPDYRNSASPSRSEAEKDSTNIGTARATVLPLPEEEIDDYDENAEKRRDSSNFKIQAAAHEPPAYDYDYDYQHAVDYQTEPRYILPDAGSGTRNLYSQPLLEERPKKDEMVKTSEKTSKKMFSSQMERQKVFTTDNKKKTPKDGGGNNKMDKSVAKMIDGGASVVMGNLLPEDAKDKVAAIKALDVVCTKDVMNVTLQFDKDFAGVIYSKGHFGNKNCTYVQADKKKDFNFSVPGAGQCGTKFVEMKDKPAFLENILIVQNEPGIQEVTAALAVSKIDQQVVSFSADTQATATLDIQNGCVVMKKLMGSWQITKNTGDKKKPVIAFAHFQAFKFPDQMEVMIECQVDLCSGDCGVCQEDMKKTMDKMGRRRRRRELVRFDKNSTEYYGELEDGASSFQTSIGTQEEEASILDPAKYQFSQQPNPKMISSRDQHNENPKENFRPSHQNQRTPEESALNPSLTTEIYTDQRMGTVPAVQSDEQILPDQSIDPTKYVTDGLNTQKGNVRIADGLVTQREPTPTHPFSVKSASELMMGVGLVLAMVAVVVLLAAYLRVRTRKKITDQPLPDDQSFHAFSSIVLR</sequence>
<feature type="compositionally biased region" description="Polar residues" evidence="1">
    <location>
        <begin position="156"/>
        <end position="178"/>
    </location>
</feature>
<evidence type="ECO:0000256" key="1">
    <source>
        <dbReference type="SAM" id="MobiDB-lite"/>
    </source>
</evidence>
<keyword evidence="2" id="KW-0472">Membrane</keyword>
<keyword evidence="3" id="KW-0732">Signal</keyword>
<evidence type="ECO:0000313" key="5">
    <source>
        <dbReference type="RefSeq" id="XP_047737805.1"/>
    </source>
</evidence>
<reference evidence="5" key="1">
    <citation type="submission" date="2025-08" db="UniProtKB">
        <authorList>
            <consortium name="RefSeq"/>
        </authorList>
    </citation>
    <scope>IDENTIFICATION</scope>
    <source>
        <tissue evidence="5">Whole organism</tissue>
    </source>
</reference>
<dbReference type="AlphaFoldDB" id="A0A979FNN9"/>
<evidence type="ECO:0000256" key="2">
    <source>
        <dbReference type="SAM" id="Phobius"/>
    </source>
</evidence>
<feature type="region of interest" description="Disordered" evidence="1">
    <location>
        <begin position="78"/>
        <end position="178"/>
    </location>
</feature>
<feature type="region of interest" description="Disordered" evidence="1">
    <location>
        <begin position="882"/>
        <end position="920"/>
    </location>
</feature>
<feature type="compositionally biased region" description="Basic and acidic residues" evidence="1">
    <location>
        <begin position="569"/>
        <end position="581"/>
    </location>
</feature>
<dbReference type="KEGG" id="hazt:108673666"/>
<feature type="region of interest" description="Disordered" evidence="1">
    <location>
        <begin position="311"/>
        <end position="351"/>
    </location>
</feature>
<feature type="compositionally biased region" description="Polar residues" evidence="1">
    <location>
        <begin position="109"/>
        <end position="135"/>
    </location>
</feature>